<keyword evidence="3" id="KW-0520">NAD</keyword>
<dbReference type="CDD" id="cd08946">
    <property type="entry name" value="SDR_e"/>
    <property type="match status" value="1"/>
</dbReference>
<evidence type="ECO:0000256" key="1">
    <source>
        <dbReference type="ARBA" id="ARBA00007637"/>
    </source>
</evidence>
<keyword evidence="2" id="KW-0560">Oxidoreductase</keyword>
<feature type="domain" description="NAD-dependent epimerase/dehydratase" evidence="4">
    <location>
        <begin position="4"/>
        <end position="212"/>
    </location>
</feature>
<reference evidence="5 6" key="1">
    <citation type="submission" date="2019-07" db="EMBL/GenBank/DDBJ databases">
        <authorList>
            <person name="Kim J."/>
        </authorList>
    </citation>
    <scope>NUCLEOTIDE SEQUENCE [LARGE SCALE GENOMIC DNA]</scope>
    <source>
        <strain evidence="5 6">G13</strain>
    </source>
</reference>
<dbReference type="SUPFAM" id="SSF51735">
    <property type="entry name" value="NAD(P)-binding Rossmann-fold domains"/>
    <property type="match status" value="1"/>
</dbReference>
<keyword evidence="6" id="KW-1185">Reference proteome</keyword>
<proteinExistence type="inferred from homology"/>
<dbReference type="EMBL" id="VNJJ01000004">
    <property type="protein sequence ID" value="TVY01181.1"/>
    <property type="molecule type" value="Genomic_DNA"/>
</dbReference>
<dbReference type="InterPro" id="IPR036291">
    <property type="entry name" value="NAD(P)-bd_dom_sf"/>
</dbReference>
<dbReference type="OrthoDB" id="9801056at2"/>
<protein>
    <submittedName>
        <fullName evidence="5">NAD(P)-dependent oxidoreductase</fullName>
    </submittedName>
</protein>
<sequence>MNKIALTGGSGKLGTWVAEQLQRRGYEVTSLDTRRSDRLKCRQLQVDLSDLGQVTGALRGSDAVVHLAAIPAPLGYSFDRIFANNTISTYNVLEAASLLDIGKVVTGSSESAYGFAWAPAPSSPLYFPLDENHPLLPQECYGLSKSVCEQTAAMFSRRSGLQAIALRYSMIVAPSEYERHAIGKPQQYKHILWSYVDIRDAVSATLAALESDSGEFRALNVTSDDTFSDIPSESLLDRFYPDVEDRRKTFAGREAIVSNGLAKSLLGWAPVHSWKQVIN</sequence>
<dbReference type="PANTHER" id="PTHR43103:SF5">
    <property type="entry name" value="4-EPIMERASE, PUTATIVE (AFU_ORTHOLOGUE AFUA_7G00360)-RELATED"/>
    <property type="match status" value="1"/>
</dbReference>
<dbReference type="GO" id="GO:0016491">
    <property type="term" value="F:oxidoreductase activity"/>
    <property type="evidence" value="ECO:0007669"/>
    <property type="project" value="UniProtKB-KW"/>
</dbReference>
<dbReference type="InterPro" id="IPR001509">
    <property type="entry name" value="Epimerase_deHydtase"/>
</dbReference>
<gene>
    <name evidence="5" type="ORF">FPZ45_08505</name>
</gene>
<accession>A0A559JMS3</accession>
<evidence type="ECO:0000259" key="4">
    <source>
        <dbReference type="Pfam" id="PF01370"/>
    </source>
</evidence>
<evidence type="ECO:0000256" key="2">
    <source>
        <dbReference type="ARBA" id="ARBA00023002"/>
    </source>
</evidence>
<evidence type="ECO:0000313" key="6">
    <source>
        <dbReference type="Proteomes" id="UP000316330"/>
    </source>
</evidence>
<dbReference type="RefSeq" id="WP_144700256.1">
    <property type="nucleotide sequence ID" value="NZ_VNJJ01000004.1"/>
</dbReference>
<organism evidence="5 6">
    <name type="scientific">Cohnella terricola</name>
    <dbReference type="NCBI Taxonomy" id="1289167"/>
    <lineage>
        <taxon>Bacteria</taxon>
        <taxon>Bacillati</taxon>
        <taxon>Bacillota</taxon>
        <taxon>Bacilli</taxon>
        <taxon>Bacillales</taxon>
        <taxon>Paenibacillaceae</taxon>
        <taxon>Cohnella</taxon>
    </lineage>
</organism>
<dbReference type="PANTHER" id="PTHR43103">
    <property type="entry name" value="NUCLEOSIDE-DIPHOSPHATE-SUGAR EPIMERASE"/>
    <property type="match status" value="1"/>
</dbReference>
<dbReference type="AlphaFoldDB" id="A0A559JMS3"/>
<comment type="caution">
    <text evidence="5">The sequence shown here is derived from an EMBL/GenBank/DDBJ whole genome shotgun (WGS) entry which is preliminary data.</text>
</comment>
<dbReference type="Gene3D" id="3.40.50.720">
    <property type="entry name" value="NAD(P)-binding Rossmann-like Domain"/>
    <property type="match status" value="1"/>
</dbReference>
<name>A0A559JMS3_9BACL</name>
<dbReference type="Proteomes" id="UP000316330">
    <property type="component" value="Unassembled WGS sequence"/>
</dbReference>
<dbReference type="Pfam" id="PF01370">
    <property type="entry name" value="Epimerase"/>
    <property type="match status" value="1"/>
</dbReference>
<comment type="similarity">
    <text evidence="1">Belongs to the NAD(P)-dependent epimerase/dehydratase family.</text>
</comment>
<evidence type="ECO:0000313" key="5">
    <source>
        <dbReference type="EMBL" id="TVY01181.1"/>
    </source>
</evidence>
<evidence type="ECO:0000256" key="3">
    <source>
        <dbReference type="ARBA" id="ARBA00023027"/>
    </source>
</evidence>